<organism evidence="7 8">
    <name type="scientific">Acrobeloides nanus</name>
    <dbReference type="NCBI Taxonomy" id="290746"/>
    <lineage>
        <taxon>Eukaryota</taxon>
        <taxon>Metazoa</taxon>
        <taxon>Ecdysozoa</taxon>
        <taxon>Nematoda</taxon>
        <taxon>Chromadorea</taxon>
        <taxon>Rhabditida</taxon>
        <taxon>Tylenchina</taxon>
        <taxon>Cephalobomorpha</taxon>
        <taxon>Cephaloboidea</taxon>
        <taxon>Cephalobidae</taxon>
        <taxon>Acrobeloides</taxon>
    </lineage>
</organism>
<dbReference type="InterPro" id="IPR036443">
    <property type="entry name" value="Znf_RanBP2_sf"/>
</dbReference>
<protein>
    <submittedName>
        <fullName evidence="8">RanBP2-type domain-containing protein</fullName>
    </submittedName>
</protein>
<dbReference type="GO" id="GO:0003729">
    <property type="term" value="F:mRNA binding"/>
    <property type="evidence" value="ECO:0007669"/>
    <property type="project" value="TreeGrafter"/>
</dbReference>
<keyword evidence="3" id="KW-0862">Zinc</keyword>
<evidence type="ECO:0000313" key="8">
    <source>
        <dbReference type="WBParaSite" id="ACRNAN_scaffold4629.g9483.t2"/>
    </source>
</evidence>
<dbReference type="PANTHER" id="PTHR23111">
    <property type="entry name" value="ZINC FINGER PROTEIN"/>
    <property type="match status" value="1"/>
</dbReference>
<evidence type="ECO:0000259" key="6">
    <source>
        <dbReference type="PROSITE" id="PS50199"/>
    </source>
</evidence>
<dbReference type="Proteomes" id="UP000887540">
    <property type="component" value="Unplaced"/>
</dbReference>
<proteinExistence type="predicted"/>
<evidence type="ECO:0000256" key="1">
    <source>
        <dbReference type="ARBA" id="ARBA00022723"/>
    </source>
</evidence>
<feature type="region of interest" description="Disordered" evidence="5">
    <location>
        <begin position="326"/>
        <end position="356"/>
    </location>
</feature>
<keyword evidence="7" id="KW-1185">Reference proteome</keyword>
<evidence type="ECO:0000256" key="4">
    <source>
        <dbReference type="PROSITE-ProRule" id="PRU00322"/>
    </source>
</evidence>
<sequence>MATKVYRHWKQGDWICTECGEKVKKRRTQCFYCKAPKPDVMSDIRKKVPYFLPPQQGSKVIPGTHPAPIIIPASQDQLRTKVIQIRPGHFGGHNLRLGEWICLCGEKVRAHRSECFFCKHPKPIVNSMTVVEELLEEEDEEEEMSETKNLAAPNIIRALPRPNIIPVKPGYFMGHNLRPGEWICLCGEKVRAHRSECFFCKHPKPVVNSVPNLDVVVPNHDTIFVLKTQCFFCKKPKPKRMLQPVAIPEVNKLMSIRGSEPGKWISLSCDCDFCTQSNPQNLVDPNLGETDSDKEVVEEIEGNIIPSHKNNVAVGLGPVYVPGAAVVESSSEEEEDEEVGTSRKRKTEPRKRHPKPVITTSNVEEEIRSQMANPTQKILHCETCHGIPIGDEKMMDTHLATKAHRHKEFIQLAEVQAKDPKIGAWHHRISHREYWYANYWTPPCNEFFTATDRAGNDWGWGSGPG</sequence>
<dbReference type="InterPro" id="IPR001876">
    <property type="entry name" value="Znf_RanBP2"/>
</dbReference>
<reference evidence="8" key="1">
    <citation type="submission" date="2022-11" db="UniProtKB">
        <authorList>
            <consortium name="WormBaseParasite"/>
        </authorList>
    </citation>
    <scope>IDENTIFICATION</scope>
</reference>
<evidence type="ECO:0000256" key="3">
    <source>
        <dbReference type="ARBA" id="ARBA00022833"/>
    </source>
</evidence>
<dbReference type="WBParaSite" id="ACRNAN_scaffold4629.g9483.t2">
    <property type="protein sequence ID" value="ACRNAN_scaffold4629.g9483.t2"/>
    <property type="gene ID" value="ACRNAN_scaffold4629.g9483"/>
</dbReference>
<keyword evidence="2 4" id="KW-0863">Zinc-finger</keyword>
<evidence type="ECO:0000313" key="7">
    <source>
        <dbReference type="Proteomes" id="UP000887540"/>
    </source>
</evidence>
<evidence type="ECO:0000256" key="2">
    <source>
        <dbReference type="ARBA" id="ARBA00022771"/>
    </source>
</evidence>
<dbReference type="AlphaFoldDB" id="A0A914DYH8"/>
<name>A0A914DYH8_9BILA</name>
<evidence type="ECO:0000256" key="5">
    <source>
        <dbReference type="SAM" id="MobiDB-lite"/>
    </source>
</evidence>
<dbReference type="SMART" id="SM00547">
    <property type="entry name" value="ZnF_RBZ"/>
    <property type="match status" value="3"/>
</dbReference>
<keyword evidence="1" id="KW-0479">Metal-binding</keyword>
<dbReference type="PANTHER" id="PTHR23111:SF40">
    <property type="entry name" value="RNA-BINDING PROTEIN INVOLVED IN HETEROCHROMATIN ASSEMBLY-RELATED"/>
    <property type="match status" value="1"/>
</dbReference>
<dbReference type="PROSITE" id="PS50199">
    <property type="entry name" value="ZF_RANBP2_2"/>
    <property type="match status" value="1"/>
</dbReference>
<feature type="compositionally biased region" description="Acidic residues" evidence="5">
    <location>
        <begin position="330"/>
        <end position="339"/>
    </location>
</feature>
<dbReference type="SUPFAM" id="SSF90209">
    <property type="entry name" value="Ran binding protein zinc finger-like"/>
    <property type="match status" value="1"/>
</dbReference>
<accession>A0A914DYH8</accession>
<dbReference type="Gene3D" id="4.10.1060.10">
    <property type="entry name" value="Zinc finger, RanBP2-type"/>
    <property type="match status" value="2"/>
</dbReference>
<feature type="domain" description="RanBP2-type" evidence="6">
    <location>
        <begin position="10"/>
        <end position="39"/>
    </location>
</feature>
<dbReference type="GO" id="GO:0008270">
    <property type="term" value="F:zinc ion binding"/>
    <property type="evidence" value="ECO:0007669"/>
    <property type="project" value="UniProtKB-KW"/>
</dbReference>
<feature type="compositionally biased region" description="Basic residues" evidence="5">
    <location>
        <begin position="342"/>
        <end position="355"/>
    </location>
</feature>